<name>A0A9N6ZFT7_9CRUS</name>
<proteinExistence type="inferred from homology"/>
<evidence type="ECO:0000256" key="8">
    <source>
        <dbReference type="SAM" id="MobiDB-lite"/>
    </source>
</evidence>
<evidence type="ECO:0000313" key="10">
    <source>
        <dbReference type="EMBL" id="CAG4645481.1"/>
    </source>
</evidence>
<keyword evidence="7" id="KW-0539">Nucleus</keyword>
<comment type="subcellular location">
    <subcellularLocation>
        <location evidence="2">Cytoplasm</location>
    </subcellularLocation>
    <subcellularLocation>
        <location evidence="1">Nucleus</location>
    </subcellularLocation>
</comment>
<keyword evidence="6" id="KW-0736">Signalosome</keyword>
<sequence length="441" mass="49540">MASPLETFVNTVRNMSTQGNLKDLHGFLNKSSDMLVKNSSQLDTVLETLDFEAQSMGVLAVLCVKLHSGPQGNDFEILFHQVKKLIDSCNPEQLKFASDSFAEMCHMLTIGLVNNQIPFIGLELMVKAIALLQSSPTQLTSVHSDLLLLCLKSNQLKFAQKYLVDMTDVNNENGTFDSRYFLSYFCYAAHIHTALKQFERAIYCYEVCVTMPALAVSHIMLEAYKRYVLLSLMIHGKLPVLPKYTSPVVHRYVRPLAQPYLDLATAFGSNTIAPLTAAFQKHQDVFTRDANVGLVKQVIKSWYRKVIQKLTQTFMTLSLNDMATRVGLASGAEAEKLVLNMIEEGEIYATISQDDSGSGMVIFHDNPDRHDNKRTMLRLQNSVDRIIELNQLLVGMDREVSVNPVYVKKASGMIEEMENSQDRSSQGYEKISAPKITTYPL</sequence>
<reference evidence="10" key="1">
    <citation type="submission" date="2021-04" db="EMBL/GenBank/DDBJ databases">
        <authorList>
            <person name="Cornetti L."/>
        </authorList>
    </citation>
    <scope>NUCLEOTIDE SEQUENCE</scope>
</reference>
<dbReference type="InterPro" id="IPR050756">
    <property type="entry name" value="CSN3"/>
</dbReference>
<evidence type="ECO:0000256" key="1">
    <source>
        <dbReference type="ARBA" id="ARBA00004123"/>
    </source>
</evidence>
<comment type="similarity">
    <text evidence="3">Belongs to the CSN3 family.</text>
</comment>
<organism evidence="10">
    <name type="scientific">Lynceus sp. MCZ IZ 141354</name>
    <dbReference type="NCBI Taxonomy" id="1930659"/>
    <lineage>
        <taxon>Eukaryota</taxon>
        <taxon>Metazoa</taxon>
        <taxon>Ecdysozoa</taxon>
        <taxon>Arthropoda</taxon>
        <taxon>Crustacea</taxon>
        <taxon>Branchiopoda</taxon>
        <taxon>Diplostraca</taxon>
        <taxon>Laevicaudata</taxon>
        <taxon>Lynceidae</taxon>
        <taxon>Lynceus</taxon>
    </lineage>
</organism>
<evidence type="ECO:0000259" key="9">
    <source>
        <dbReference type="PROSITE" id="PS50250"/>
    </source>
</evidence>
<dbReference type="GO" id="GO:0006511">
    <property type="term" value="P:ubiquitin-dependent protein catabolic process"/>
    <property type="evidence" value="ECO:0007669"/>
    <property type="project" value="TreeGrafter"/>
</dbReference>
<protein>
    <recommendedName>
        <fullName evidence="4">COP9 signalosome complex subunit 3</fullName>
    </recommendedName>
</protein>
<dbReference type="PANTHER" id="PTHR10758:SF1">
    <property type="entry name" value="COP9 SIGNALOSOME COMPLEX SUBUNIT 3"/>
    <property type="match status" value="1"/>
</dbReference>
<evidence type="ECO:0000256" key="4">
    <source>
        <dbReference type="ARBA" id="ARBA00014878"/>
    </source>
</evidence>
<dbReference type="PROSITE" id="PS50250">
    <property type="entry name" value="PCI"/>
    <property type="match status" value="1"/>
</dbReference>
<dbReference type="GO" id="GO:0008180">
    <property type="term" value="C:COP9 signalosome"/>
    <property type="evidence" value="ECO:0007669"/>
    <property type="project" value="UniProtKB-KW"/>
</dbReference>
<evidence type="ECO:0000256" key="6">
    <source>
        <dbReference type="ARBA" id="ARBA00022790"/>
    </source>
</evidence>
<dbReference type="InterPro" id="IPR036390">
    <property type="entry name" value="WH_DNA-bd_sf"/>
</dbReference>
<dbReference type="EMBL" id="OC988826">
    <property type="protein sequence ID" value="CAG4645481.1"/>
    <property type="molecule type" value="Genomic_DNA"/>
</dbReference>
<dbReference type="Pfam" id="PF01399">
    <property type="entry name" value="PCI"/>
    <property type="match status" value="1"/>
</dbReference>
<dbReference type="InterPro" id="IPR000717">
    <property type="entry name" value="PCI_dom"/>
</dbReference>
<accession>A0A9N6ZFT7</accession>
<evidence type="ECO:0000256" key="2">
    <source>
        <dbReference type="ARBA" id="ARBA00004496"/>
    </source>
</evidence>
<evidence type="ECO:0000256" key="3">
    <source>
        <dbReference type="ARBA" id="ARBA00007084"/>
    </source>
</evidence>
<gene>
    <name evidence="10" type="primary">EOG090X04TU</name>
</gene>
<dbReference type="AlphaFoldDB" id="A0A9N6ZFT7"/>
<dbReference type="PANTHER" id="PTHR10758">
    <property type="entry name" value="26S PROTEASOME NON-ATPASE REGULATORY SUBUNIT 3/COP9 SIGNALOSOME COMPLEX SUBUNIT 3"/>
    <property type="match status" value="1"/>
</dbReference>
<dbReference type="InterPro" id="IPR055089">
    <property type="entry name" value="COP9_N"/>
</dbReference>
<feature type="domain" description="PCI" evidence="9">
    <location>
        <begin position="197"/>
        <end position="365"/>
    </location>
</feature>
<dbReference type="Pfam" id="PF22788">
    <property type="entry name" value="COP9_hel_rpt"/>
    <property type="match status" value="1"/>
</dbReference>
<evidence type="ECO:0000256" key="5">
    <source>
        <dbReference type="ARBA" id="ARBA00022490"/>
    </source>
</evidence>
<dbReference type="SUPFAM" id="SSF46785">
    <property type="entry name" value="Winged helix' DNA-binding domain"/>
    <property type="match status" value="1"/>
</dbReference>
<feature type="region of interest" description="Disordered" evidence="8">
    <location>
        <begin position="417"/>
        <end position="441"/>
    </location>
</feature>
<keyword evidence="5" id="KW-0963">Cytoplasm</keyword>
<dbReference type="SMART" id="SM00088">
    <property type="entry name" value="PINT"/>
    <property type="match status" value="1"/>
</dbReference>
<dbReference type="GO" id="GO:0005737">
    <property type="term" value="C:cytoplasm"/>
    <property type="evidence" value="ECO:0007669"/>
    <property type="project" value="UniProtKB-SubCell"/>
</dbReference>
<evidence type="ECO:0000256" key="7">
    <source>
        <dbReference type="ARBA" id="ARBA00023242"/>
    </source>
</evidence>